<dbReference type="InterPro" id="IPR013215">
    <property type="entry name" value="Cbl-indep_Met_Synth_N"/>
</dbReference>
<evidence type="ECO:0000313" key="3">
    <source>
        <dbReference type="Proteomes" id="UP000242313"/>
    </source>
</evidence>
<sequence length="281" mass="30134">MKHMSLIQHAGGASIASRHPSEDLPMPGLHTLTRSANRSPYARWHAEAAAGLPRVTLALADLPADLQDLLGQVAQAHGLGYQVKVVLPGPLSLLWQVPDALERLSATLDRYDALLLALADAGGDWVQLDEPLLLQHLPQPWGAAFEGAYNRLQRVPLQLLLACPGGLLHENLGLACSLPVDGLHVDLLDGERQLVPLLDRLPAYKVLSLGVVDSLGRPALDSAALTPMLADLHGRLRSRLWLADSRLEFAASALARSALAALAQLRSQIRSQVGRSAPYTA</sequence>
<dbReference type="Pfam" id="PF08267">
    <property type="entry name" value="Meth_synt_1"/>
    <property type="match status" value="1"/>
</dbReference>
<keyword evidence="2" id="KW-0489">Methyltransferase</keyword>
<name>A0A2A3MJU2_9PSED</name>
<evidence type="ECO:0000259" key="1">
    <source>
        <dbReference type="Pfam" id="PF08267"/>
    </source>
</evidence>
<dbReference type="InterPro" id="IPR038071">
    <property type="entry name" value="UROD/MetE-like_sf"/>
</dbReference>
<dbReference type="EMBL" id="NTMR01000008">
    <property type="protein sequence ID" value="PBK05066.1"/>
    <property type="molecule type" value="Genomic_DNA"/>
</dbReference>
<feature type="domain" description="Cobalamin-independent methionine synthase MetE N-terminal" evidence="1">
    <location>
        <begin position="66"/>
        <end position="213"/>
    </location>
</feature>
<proteinExistence type="predicted"/>
<reference evidence="2 3" key="1">
    <citation type="submission" date="2017-09" db="EMBL/GenBank/DDBJ databases">
        <title>Pseudomonas abyssi sp. nov. isolated from Abyssopelagic Water.</title>
        <authorList>
            <person name="Wei Y."/>
        </authorList>
    </citation>
    <scope>NUCLEOTIDE SEQUENCE [LARGE SCALE GENOMIC DNA]</scope>
    <source>
        <strain evidence="2 3">MT5</strain>
    </source>
</reference>
<dbReference type="Gene3D" id="3.20.20.210">
    <property type="match status" value="1"/>
</dbReference>
<evidence type="ECO:0000313" key="2">
    <source>
        <dbReference type="EMBL" id="PBK05066.1"/>
    </source>
</evidence>
<comment type="caution">
    <text evidence="2">The sequence shown here is derived from an EMBL/GenBank/DDBJ whole genome shotgun (WGS) entry which is preliminary data.</text>
</comment>
<dbReference type="GO" id="GO:0003871">
    <property type="term" value="F:5-methyltetrahydropteroyltriglutamate-homocysteine S-methyltransferase activity"/>
    <property type="evidence" value="ECO:0007669"/>
    <property type="project" value="InterPro"/>
</dbReference>
<keyword evidence="3" id="KW-1185">Reference proteome</keyword>
<dbReference type="GO" id="GO:0008270">
    <property type="term" value="F:zinc ion binding"/>
    <property type="evidence" value="ECO:0007669"/>
    <property type="project" value="InterPro"/>
</dbReference>
<dbReference type="AlphaFoldDB" id="A0A2A3MJU2"/>
<organism evidence="2 3">
    <name type="scientific">Pseudomonas abyssi</name>
    <dbReference type="NCBI Taxonomy" id="170540"/>
    <lineage>
        <taxon>Bacteria</taxon>
        <taxon>Pseudomonadati</taxon>
        <taxon>Pseudomonadota</taxon>
        <taxon>Gammaproteobacteria</taxon>
        <taxon>Pseudomonadales</taxon>
        <taxon>Pseudomonadaceae</taxon>
        <taxon>Pseudomonas</taxon>
    </lineage>
</organism>
<protein>
    <submittedName>
        <fullName evidence="2">5-methyltetrahydropteroyltriglutamate--homocysteine methyltransferase</fullName>
    </submittedName>
</protein>
<accession>A0A2A3MJU2</accession>
<gene>
    <name evidence="2" type="ORF">CNQ84_06345</name>
</gene>
<dbReference type="Proteomes" id="UP000242313">
    <property type="component" value="Unassembled WGS sequence"/>
</dbReference>
<keyword evidence="2" id="KW-0808">Transferase</keyword>
<dbReference type="PANTHER" id="PTHR30519">
    <property type="entry name" value="5-METHYLTETRAHYDROPTEROYLTRIGLUTAMATE--HOMOCYSTEINE METHYLTRANSFERASE"/>
    <property type="match status" value="1"/>
</dbReference>
<dbReference type="GO" id="GO:0032259">
    <property type="term" value="P:methylation"/>
    <property type="evidence" value="ECO:0007669"/>
    <property type="project" value="UniProtKB-KW"/>
</dbReference>
<dbReference type="GO" id="GO:0008652">
    <property type="term" value="P:amino acid biosynthetic process"/>
    <property type="evidence" value="ECO:0007669"/>
    <property type="project" value="InterPro"/>
</dbReference>
<dbReference type="SUPFAM" id="SSF51726">
    <property type="entry name" value="UROD/MetE-like"/>
    <property type="match status" value="1"/>
</dbReference>